<reference evidence="1" key="1">
    <citation type="submission" date="2020-05" db="UniProtKB">
        <authorList>
            <consortium name="EnsemblMetazoa"/>
        </authorList>
    </citation>
    <scope>IDENTIFICATION</scope>
    <source>
        <strain evidence="1">Aabys</strain>
    </source>
</reference>
<dbReference type="VEuPathDB" id="VectorBase:MDOMA2_010533"/>
<evidence type="ECO:0000313" key="1">
    <source>
        <dbReference type="EnsemblMetazoa" id="MDOA016901-PA"/>
    </source>
</evidence>
<proteinExistence type="predicted"/>
<dbReference type="AlphaFoldDB" id="A0A1I8NL62"/>
<sequence>MPDNYNIFSNLDIVQWPEYVSERQLEGEYLEKAEKILDMALVTLEAYDGPRYIVDKVNGATRKAIYLYEINADLIDSAEAVHECNITILYEPWMKANCIAQAVFEFANAETENMIVVKRKDEVPYYRSPEIFDGNTITHAVSYIPLRNIYKTVT</sequence>
<dbReference type="EnsemblMetazoa" id="MDOA016901-RA">
    <property type="protein sequence ID" value="MDOA016901-PA"/>
    <property type="gene ID" value="MDOA016901"/>
</dbReference>
<dbReference type="VEuPathDB" id="VectorBase:MDOA016901"/>
<gene>
    <name evidence="1" type="primary">105262499</name>
</gene>
<accession>A0A1I8NL62</accession>
<organism evidence="1">
    <name type="scientific">Musca domestica</name>
    <name type="common">House fly</name>
    <dbReference type="NCBI Taxonomy" id="7370"/>
    <lineage>
        <taxon>Eukaryota</taxon>
        <taxon>Metazoa</taxon>
        <taxon>Ecdysozoa</taxon>
        <taxon>Arthropoda</taxon>
        <taxon>Hexapoda</taxon>
        <taxon>Insecta</taxon>
        <taxon>Pterygota</taxon>
        <taxon>Neoptera</taxon>
        <taxon>Endopterygota</taxon>
        <taxon>Diptera</taxon>
        <taxon>Brachycera</taxon>
        <taxon>Muscomorpha</taxon>
        <taxon>Muscoidea</taxon>
        <taxon>Muscidae</taxon>
        <taxon>Musca</taxon>
    </lineage>
</organism>
<name>A0A1I8NL62_MUSDO</name>
<protein>
    <submittedName>
        <fullName evidence="1">Uncharacterized protein</fullName>
    </submittedName>
</protein>